<sequence length="304" mass="35314">MGSLEIRNFQQADMPMLGAFYQAVTSNRKVVFWWIGPEENWGNVFCAYEDGQMVAKGQVEVINEMKDGQSPTSKHSIYLNLKTLPERETDSTLLRAVYEKLYSRALEIKQNLSPTHQTNFCVGNFATEVHNNDFFTKELGFLPLNTLYTMRRDLQQPIIQVQLPASNMQGSFWKMASTEEEEEYLAVEDEIWPEATLGLRRLHEYKANEWWSAITVRMNDELIGSAMAWKEEEIGIIEDVFVRSNWRKRGIATYLLTTALIYLKERGLTTAQLMVDTVNETALRLYQSVGFEVVEKERRYYIDL</sequence>
<gene>
    <name evidence="4" type="ORF">OEV98_06235</name>
</gene>
<keyword evidence="1" id="KW-0808">Transferase</keyword>
<dbReference type="PANTHER" id="PTHR43420:SF12">
    <property type="entry name" value="N-ACETYLTRANSFERASE DOMAIN-CONTAINING PROTEIN"/>
    <property type="match status" value="1"/>
</dbReference>
<name>A0AAE3LQ74_9BACI</name>
<organism evidence="4 5">
    <name type="scientific">Perspicuibacillus lycopersici</name>
    <dbReference type="NCBI Taxonomy" id="1325689"/>
    <lineage>
        <taxon>Bacteria</taxon>
        <taxon>Bacillati</taxon>
        <taxon>Bacillota</taxon>
        <taxon>Bacilli</taxon>
        <taxon>Bacillales</taxon>
        <taxon>Bacillaceae</taxon>
        <taxon>Perspicuibacillus</taxon>
    </lineage>
</organism>
<dbReference type="InterPro" id="IPR016181">
    <property type="entry name" value="Acyl_CoA_acyltransferase"/>
</dbReference>
<keyword evidence="5" id="KW-1185">Reference proteome</keyword>
<evidence type="ECO:0000256" key="2">
    <source>
        <dbReference type="ARBA" id="ARBA00023315"/>
    </source>
</evidence>
<evidence type="ECO:0000313" key="4">
    <source>
        <dbReference type="EMBL" id="MCU9613149.1"/>
    </source>
</evidence>
<dbReference type="Gene3D" id="3.40.630.30">
    <property type="match status" value="1"/>
</dbReference>
<dbReference type="EMBL" id="JAOUSF010000002">
    <property type="protein sequence ID" value="MCU9613149.1"/>
    <property type="molecule type" value="Genomic_DNA"/>
</dbReference>
<feature type="domain" description="N-acetyltransferase" evidence="3">
    <location>
        <begin position="170"/>
        <end position="304"/>
    </location>
</feature>
<evidence type="ECO:0000259" key="3">
    <source>
        <dbReference type="PROSITE" id="PS51186"/>
    </source>
</evidence>
<dbReference type="Proteomes" id="UP001209318">
    <property type="component" value="Unassembled WGS sequence"/>
</dbReference>
<dbReference type="SUPFAM" id="SSF55729">
    <property type="entry name" value="Acyl-CoA N-acyltransferases (Nat)"/>
    <property type="match status" value="1"/>
</dbReference>
<dbReference type="PANTHER" id="PTHR43420">
    <property type="entry name" value="ACETYLTRANSFERASE"/>
    <property type="match status" value="1"/>
</dbReference>
<dbReference type="PROSITE" id="PS51186">
    <property type="entry name" value="GNAT"/>
    <property type="match status" value="1"/>
</dbReference>
<dbReference type="InterPro" id="IPR000182">
    <property type="entry name" value="GNAT_dom"/>
</dbReference>
<accession>A0AAE3LQ74</accession>
<dbReference type="AlphaFoldDB" id="A0AAE3LQ74"/>
<comment type="caution">
    <text evidence="4">The sequence shown here is derived from an EMBL/GenBank/DDBJ whole genome shotgun (WGS) entry which is preliminary data.</text>
</comment>
<reference evidence="4" key="1">
    <citation type="submission" date="2022-10" db="EMBL/GenBank/DDBJ databases">
        <title>Description of Fervidibacillus gen. nov. in the family Fervidibacillaceae fam. nov. with two species, Fervidibacillus albus sp. nov., and Fervidibacillus halotolerans sp. nov., isolated from tidal flat sediments.</title>
        <authorList>
            <person name="Kwon K.K."/>
            <person name="Yang S.-H."/>
        </authorList>
    </citation>
    <scope>NUCLEOTIDE SEQUENCE</scope>
    <source>
        <strain evidence="4">JCM 19140</strain>
    </source>
</reference>
<evidence type="ECO:0000256" key="1">
    <source>
        <dbReference type="ARBA" id="ARBA00022679"/>
    </source>
</evidence>
<proteinExistence type="predicted"/>
<keyword evidence="2" id="KW-0012">Acyltransferase</keyword>
<protein>
    <submittedName>
        <fullName evidence="4">GNAT family N-acetyltransferase</fullName>
    </submittedName>
</protein>
<dbReference type="InterPro" id="IPR050680">
    <property type="entry name" value="YpeA/RimI_acetyltransf"/>
</dbReference>
<evidence type="ECO:0000313" key="5">
    <source>
        <dbReference type="Proteomes" id="UP001209318"/>
    </source>
</evidence>
<dbReference type="GO" id="GO:0016747">
    <property type="term" value="F:acyltransferase activity, transferring groups other than amino-acyl groups"/>
    <property type="evidence" value="ECO:0007669"/>
    <property type="project" value="InterPro"/>
</dbReference>
<dbReference type="CDD" id="cd04301">
    <property type="entry name" value="NAT_SF"/>
    <property type="match status" value="1"/>
</dbReference>
<dbReference type="Pfam" id="PF00583">
    <property type="entry name" value="Acetyltransf_1"/>
    <property type="match status" value="1"/>
</dbReference>